<feature type="domain" description="PiggyBac transposable element-derived protein" evidence="2">
    <location>
        <begin position="95"/>
        <end position="164"/>
    </location>
</feature>
<proteinExistence type="predicted"/>
<dbReference type="RefSeq" id="XP_033360721.1">
    <property type="nucleotide sequence ID" value="XM_033504830.1"/>
</dbReference>
<dbReference type="InterPro" id="IPR029526">
    <property type="entry name" value="PGBD"/>
</dbReference>
<reference evidence="4" key="1">
    <citation type="submission" date="2025-08" db="UniProtKB">
        <authorList>
            <consortium name="RefSeq"/>
        </authorList>
    </citation>
    <scope>IDENTIFICATION</scope>
    <source>
        <tissue evidence="4">Muscle</tissue>
    </source>
</reference>
<dbReference type="Proteomes" id="UP000504631">
    <property type="component" value="Unplaced"/>
</dbReference>
<dbReference type="PANTHER" id="PTHR46599:SF6">
    <property type="entry name" value="DUAL SPECIFICITY PHOSPHATASE 26"/>
    <property type="match status" value="1"/>
</dbReference>
<accession>A0A6J3L824</accession>
<evidence type="ECO:0000259" key="2">
    <source>
        <dbReference type="Pfam" id="PF13843"/>
    </source>
</evidence>
<dbReference type="KEGG" id="bvk:117239332"/>
<evidence type="ECO:0000256" key="1">
    <source>
        <dbReference type="SAM" id="MobiDB-lite"/>
    </source>
</evidence>
<feature type="region of interest" description="Disordered" evidence="1">
    <location>
        <begin position="1"/>
        <end position="77"/>
    </location>
</feature>
<dbReference type="Pfam" id="PF13843">
    <property type="entry name" value="DDE_Tnp_1_7"/>
    <property type="match status" value="1"/>
</dbReference>
<keyword evidence="3" id="KW-1185">Reference proteome</keyword>
<dbReference type="GeneID" id="117239332"/>
<feature type="compositionally biased region" description="Low complexity" evidence="1">
    <location>
        <begin position="27"/>
        <end position="43"/>
    </location>
</feature>
<feature type="compositionally biased region" description="Acidic residues" evidence="1">
    <location>
        <begin position="44"/>
        <end position="67"/>
    </location>
</feature>
<sequence length="167" mass="19343">MDMEISDSSDESIIGSRRIIQRAHIHSSSSDEASNDSESSANELTDDTMEEEDFESDSEEEDLDEEWQEIRERGQTMTEYSQEEELLIEDTDCDDPVSLYKLFFTDNILEMIVEETNKYAVQCLENSVSNSREHQLDWKPVTKDEMNTFIGILLIMGLVPLPKIRLY</sequence>
<evidence type="ECO:0000313" key="3">
    <source>
        <dbReference type="Proteomes" id="UP000504631"/>
    </source>
</evidence>
<dbReference type="PANTHER" id="PTHR46599">
    <property type="entry name" value="PIGGYBAC TRANSPOSABLE ELEMENT-DERIVED PROTEIN 4"/>
    <property type="match status" value="1"/>
</dbReference>
<name>A0A6J3L824_9HYME</name>
<evidence type="ECO:0000313" key="4">
    <source>
        <dbReference type="RefSeq" id="XP_033360721.1"/>
    </source>
</evidence>
<gene>
    <name evidence="4" type="primary">LOC117239332</name>
</gene>
<dbReference type="AlphaFoldDB" id="A0A6J3L824"/>
<organism evidence="3 4">
    <name type="scientific">Bombus vosnesenskii</name>
    <dbReference type="NCBI Taxonomy" id="207650"/>
    <lineage>
        <taxon>Eukaryota</taxon>
        <taxon>Metazoa</taxon>
        <taxon>Ecdysozoa</taxon>
        <taxon>Arthropoda</taxon>
        <taxon>Hexapoda</taxon>
        <taxon>Insecta</taxon>
        <taxon>Pterygota</taxon>
        <taxon>Neoptera</taxon>
        <taxon>Endopterygota</taxon>
        <taxon>Hymenoptera</taxon>
        <taxon>Apocrita</taxon>
        <taxon>Aculeata</taxon>
        <taxon>Apoidea</taxon>
        <taxon>Anthophila</taxon>
        <taxon>Apidae</taxon>
        <taxon>Bombus</taxon>
        <taxon>Pyrobombus</taxon>
    </lineage>
</organism>
<feature type="compositionally biased region" description="Acidic residues" evidence="1">
    <location>
        <begin position="1"/>
        <end position="10"/>
    </location>
</feature>
<protein>
    <submittedName>
        <fullName evidence="4">PiggyBac transposable element-derived protein 4-like</fullName>
    </submittedName>
</protein>